<name>A0AAJ2S1E9_9ENTR</name>
<dbReference type="AlphaFoldDB" id="A0AAJ2S1E9"/>
<organism evidence="1 2">
    <name type="scientific">Scandinavium lactucae</name>
    <dbReference type="NCBI Taxonomy" id="3095028"/>
    <lineage>
        <taxon>Bacteria</taxon>
        <taxon>Pseudomonadati</taxon>
        <taxon>Pseudomonadota</taxon>
        <taxon>Gammaproteobacteria</taxon>
        <taxon>Enterobacterales</taxon>
        <taxon>Enterobacteriaceae</taxon>
        <taxon>Scandinavium</taxon>
    </lineage>
</organism>
<proteinExistence type="predicted"/>
<gene>
    <name evidence="1" type="ORF">SIL20_14185</name>
</gene>
<dbReference type="RefSeq" id="WP_319629172.1">
    <property type="nucleotide sequence ID" value="NZ_JAWXRB010000004.1"/>
</dbReference>
<protein>
    <submittedName>
        <fullName evidence="1">Uncharacterized protein</fullName>
    </submittedName>
</protein>
<reference evidence="1" key="1">
    <citation type="submission" date="2023-11" db="EMBL/GenBank/DDBJ databases">
        <title>Scandinavium wanjuensis sp. nov., isolated from lettuce South Korea.</title>
        <authorList>
            <person name="Park J."/>
            <person name="Park S."/>
            <person name="Oh K.K."/>
            <person name="Cho G.S."/>
            <person name="Franz C.M.A.P."/>
        </authorList>
    </citation>
    <scope>NUCLEOTIDE SEQUENCE</scope>
    <source>
        <strain evidence="1">V105_12</strain>
    </source>
</reference>
<dbReference type="EMBL" id="JAWXRC010000029">
    <property type="protein sequence ID" value="MDX6032656.1"/>
    <property type="molecule type" value="Genomic_DNA"/>
</dbReference>
<sequence>MRNSLNIKEAKRSIQTIRDCTSVIATHIFGNSKLQVRTLNNEALAPKDLKFIVTFAHDVETARATVKPLAEARFLDGEICFTVNPAKQFPEMANKISSLSEAIETSIREFLGKHDSIFSTNSANDTAKWLLH</sequence>
<dbReference type="Proteomes" id="UP001282336">
    <property type="component" value="Unassembled WGS sequence"/>
</dbReference>
<evidence type="ECO:0000313" key="2">
    <source>
        <dbReference type="Proteomes" id="UP001282336"/>
    </source>
</evidence>
<comment type="caution">
    <text evidence="1">The sequence shown here is derived from an EMBL/GenBank/DDBJ whole genome shotgun (WGS) entry which is preliminary data.</text>
</comment>
<accession>A0AAJ2S1E9</accession>
<evidence type="ECO:0000313" key="1">
    <source>
        <dbReference type="EMBL" id="MDX6032656.1"/>
    </source>
</evidence>